<organism evidence="1 2">
    <name type="scientific">Botryosphaeria dothidea</name>
    <dbReference type="NCBI Taxonomy" id="55169"/>
    <lineage>
        <taxon>Eukaryota</taxon>
        <taxon>Fungi</taxon>
        <taxon>Dikarya</taxon>
        <taxon>Ascomycota</taxon>
        <taxon>Pezizomycotina</taxon>
        <taxon>Dothideomycetes</taxon>
        <taxon>Dothideomycetes incertae sedis</taxon>
        <taxon>Botryosphaeriales</taxon>
        <taxon>Botryosphaeriaceae</taxon>
        <taxon>Botryosphaeria</taxon>
    </lineage>
</organism>
<dbReference type="Proteomes" id="UP000572817">
    <property type="component" value="Unassembled WGS sequence"/>
</dbReference>
<comment type="caution">
    <text evidence="1">The sequence shown here is derived from an EMBL/GenBank/DDBJ whole genome shotgun (WGS) entry which is preliminary data.</text>
</comment>
<name>A0A8H4IIZ4_9PEZI</name>
<dbReference type="OrthoDB" id="189619at2759"/>
<sequence length="102" mass="10712">MKTKFVLIIMSSSVKNKIVKNAFDFAEAGMYATEQALASVNITYAGSGDSLQTPRRAAVRQSRHVRLALVCAAGTHTLKSVAGTGNVIYPPDLGSVCCAPAP</sequence>
<protein>
    <submittedName>
        <fullName evidence="1">Uncharacterized protein</fullName>
    </submittedName>
</protein>
<evidence type="ECO:0000313" key="2">
    <source>
        <dbReference type="Proteomes" id="UP000572817"/>
    </source>
</evidence>
<dbReference type="AlphaFoldDB" id="A0A8H4IIZ4"/>
<proteinExistence type="predicted"/>
<accession>A0A8H4IIZ4</accession>
<gene>
    <name evidence="1" type="ORF">GTA08_BOTSDO09750</name>
</gene>
<dbReference type="EMBL" id="WWBZ02000073">
    <property type="protein sequence ID" value="KAF4302195.1"/>
    <property type="molecule type" value="Genomic_DNA"/>
</dbReference>
<evidence type="ECO:0000313" key="1">
    <source>
        <dbReference type="EMBL" id="KAF4302195.1"/>
    </source>
</evidence>
<keyword evidence="2" id="KW-1185">Reference proteome</keyword>
<reference evidence="1" key="1">
    <citation type="submission" date="2020-04" db="EMBL/GenBank/DDBJ databases">
        <title>Genome Assembly and Annotation of Botryosphaeria dothidea sdau 11-99, a Latent Pathogen of Apple Fruit Ring Rot in China.</title>
        <authorList>
            <person name="Yu C."/>
            <person name="Diao Y."/>
            <person name="Lu Q."/>
            <person name="Zhao J."/>
            <person name="Cui S."/>
            <person name="Peng C."/>
            <person name="He B."/>
            <person name="Liu H."/>
        </authorList>
    </citation>
    <scope>NUCLEOTIDE SEQUENCE [LARGE SCALE GENOMIC DNA]</scope>
    <source>
        <strain evidence="1">Sdau11-99</strain>
    </source>
</reference>